<dbReference type="Proteomes" id="UP000318538">
    <property type="component" value="Chromosome"/>
</dbReference>
<accession>A0A517NF38</accession>
<dbReference type="EMBL" id="CP036525">
    <property type="protein sequence ID" value="QDT05747.1"/>
    <property type="molecule type" value="Genomic_DNA"/>
</dbReference>
<keyword evidence="1" id="KW-1133">Transmembrane helix</keyword>
<evidence type="ECO:0008006" key="4">
    <source>
        <dbReference type="Google" id="ProtNLM"/>
    </source>
</evidence>
<keyword evidence="1" id="KW-0812">Transmembrane</keyword>
<feature type="transmembrane region" description="Helical" evidence="1">
    <location>
        <begin position="48"/>
        <end position="72"/>
    </location>
</feature>
<protein>
    <recommendedName>
        <fullName evidence="4">DUF2523 domain-containing protein</fullName>
    </recommendedName>
</protein>
<keyword evidence="1" id="KW-0472">Membrane</keyword>
<evidence type="ECO:0000313" key="3">
    <source>
        <dbReference type="Proteomes" id="UP000318538"/>
    </source>
</evidence>
<organism evidence="2 3">
    <name type="scientific">Rubripirellula lacrimiformis</name>
    <dbReference type="NCBI Taxonomy" id="1930273"/>
    <lineage>
        <taxon>Bacteria</taxon>
        <taxon>Pseudomonadati</taxon>
        <taxon>Planctomycetota</taxon>
        <taxon>Planctomycetia</taxon>
        <taxon>Pirellulales</taxon>
        <taxon>Pirellulaceae</taxon>
        <taxon>Rubripirellula</taxon>
    </lineage>
</organism>
<dbReference type="AlphaFoldDB" id="A0A517NF38"/>
<reference evidence="2 3" key="1">
    <citation type="submission" date="2019-02" db="EMBL/GenBank/DDBJ databases">
        <title>Deep-cultivation of Planctomycetes and their phenomic and genomic characterization uncovers novel biology.</title>
        <authorList>
            <person name="Wiegand S."/>
            <person name="Jogler M."/>
            <person name="Boedeker C."/>
            <person name="Pinto D."/>
            <person name="Vollmers J."/>
            <person name="Rivas-Marin E."/>
            <person name="Kohn T."/>
            <person name="Peeters S.H."/>
            <person name="Heuer A."/>
            <person name="Rast P."/>
            <person name="Oberbeckmann S."/>
            <person name="Bunk B."/>
            <person name="Jeske O."/>
            <person name="Meyerdierks A."/>
            <person name="Storesund J.E."/>
            <person name="Kallscheuer N."/>
            <person name="Luecker S."/>
            <person name="Lage O.M."/>
            <person name="Pohl T."/>
            <person name="Merkel B.J."/>
            <person name="Hornburger P."/>
            <person name="Mueller R.-W."/>
            <person name="Bruemmer F."/>
            <person name="Labrenz M."/>
            <person name="Spormann A.M."/>
            <person name="Op den Camp H."/>
            <person name="Overmann J."/>
            <person name="Amann R."/>
            <person name="Jetten M.S.M."/>
            <person name="Mascher T."/>
            <person name="Medema M.H."/>
            <person name="Devos D.P."/>
            <person name="Kaster A.-K."/>
            <person name="Ovreas L."/>
            <person name="Rohde M."/>
            <person name="Galperin M.Y."/>
            <person name="Jogler C."/>
        </authorList>
    </citation>
    <scope>NUCLEOTIDE SEQUENCE [LARGE SCALE GENOMIC DNA]</scope>
    <source>
        <strain evidence="2 3">K22_7</strain>
    </source>
</reference>
<dbReference type="RefSeq" id="WP_145172027.1">
    <property type="nucleotide sequence ID" value="NZ_CP036525.1"/>
</dbReference>
<keyword evidence="3" id="KW-1185">Reference proteome</keyword>
<evidence type="ECO:0000313" key="2">
    <source>
        <dbReference type="EMBL" id="QDT05747.1"/>
    </source>
</evidence>
<proteinExistence type="predicted"/>
<name>A0A517NF38_9BACT</name>
<dbReference type="KEGG" id="rlc:K227x_41500"/>
<sequence>MSMRAVKWLFVLLMTKWLLLFVIAGPIADGLGQELAENPAAAKAILGAFIASFVKWNVLIDTVASSVCLLVAQKQLVQAKESA</sequence>
<gene>
    <name evidence="2" type="ORF">K227x_41500</name>
</gene>
<evidence type="ECO:0000256" key="1">
    <source>
        <dbReference type="SAM" id="Phobius"/>
    </source>
</evidence>